<dbReference type="EMBL" id="CP066078">
    <property type="protein sequence ID" value="QQC60265.1"/>
    <property type="molecule type" value="Genomic_DNA"/>
</dbReference>
<feature type="region of interest" description="Disordered" evidence="1">
    <location>
        <begin position="76"/>
        <end position="140"/>
    </location>
</feature>
<keyword evidence="2" id="KW-0472">Membrane</keyword>
<proteinExistence type="predicted"/>
<dbReference type="AlphaFoldDB" id="A0A7T4MVA3"/>
<feature type="transmembrane region" description="Helical" evidence="2">
    <location>
        <begin position="27"/>
        <end position="48"/>
    </location>
</feature>
<gene>
    <name evidence="3" type="ORF">I6H58_04930</name>
</gene>
<evidence type="ECO:0000256" key="1">
    <source>
        <dbReference type="SAM" id="MobiDB-lite"/>
    </source>
</evidence>
<accession>A0A7T4MVA3</accession>
<keyword evidence="2" id="KW-1133">Transmembrane helix</keyword>
<dbReference type="Proteomes" id="UP000595221">
    <property type="component" value="Chromosome"/>
</dbReference>
<protein>
    <submittedName>
        <fullName evidence="3">Uncharacterized protein</fullName>
    </submittedName>
</protein>
<evidence type="ECO:0000256" key="2">
    <source>
        <dbReference type="SAM" id="Phobius"/>
    </source>
</evidence>
<organism evidence="3 4">
    <name type="scientific">Rothia kristinae</name>
    <dbReference type="NCBI Taxonomy" id="37923"/>
    <lineage>
        <taxon>Bacteria</taxon>
        <taxon>Bacillati</taxon>
        <taxon>Actinomycetota</taxon>
        <taxon>Actinomycetes</taxon>
        <taxon>Micrococcales</taxon>
        <taxon>Micrococcaceae</taxon>
        <taxon>Rothia</taxon>
    </lineage>
</organism>
<dbReference type="RefSeq" id="WP_198491024.1">
    <property type="nucleotide sequence ID" value="NZ_CP066078.1"/>
</dbReference>
<keyword evidence="2" id="KW-0812">Transmembrane</keyword>
<evidence type="ECO:0000313" key="4">
    <source>
        <dbReference type="Proteomes" id="UP000595221"/>
    </source>
</evidence>
<evidence type="ECO:0000313" key="3">
    <source>
        <dbReference type="EMBL" id="QQC60265.1"/>
    </source>
</evidence>
<reference evidence="3 4" key="1">
    <citation type="submission" date="2020-12" db="EMBL/GenBank/DDBJ databases">
        <title>FDA dAtabase for Regulatory Grade micrObial Sequences (FDA-ARGOS): Supporting development and validation of Infectious Disease Dx tests.</title>
        <authorList>
            <person name="Sproer C."/>
            <person name="Gronow S."/>
            <person name="Severitt S."/>
            <person name="Schroder I."/>
            <person name="Tallon L."/>
            <person name="Sadzewicz L."/>
            <person name="Zhao X."/>
            <person name="Boylan J."/>
            <person name="Ott S."/>
            <person name="Bowen H."/>
            <person name="Vavikolanu K."/>
            <person name="Mehta A."/>
            <person name="Aluvathingal J."/>
            <person name="Nadendla S."/>
            <person name="Lowell S."/>
            <person name="Myers T."/>
            <person name="Yan Y."/>
            <person name="Sichtig H."/>
        </authorList>
    </citation>
    <scope>NUCLEOTIDE SEQUENCE [LARGE SCALE GENOMIC DNA]</scope>
    <source>
        <strain evidence="3 4">FDAARGOS_1001</strain>
    </source>
</reference>
<sequence>MADYEEFDGDGEEYEREAPEVYRRRRIIAAIIAVLAIILVVWALVFAFQRLTGSGDDDAAASSAAAGDNFDSFSARPTGGASGAASGSASAQPSESASSSAEATPTGESTASADAEGAEASATPTDQAAAPTPEPTTQEPVQACSDAFTVSTTVDKQAYAAGQQPVITTTVANGSQNPCTVDLGSANTTYQITSGPANVYSSQTCQAQPTHDEATLQAGAKQTTSLTWDRGMNAYGCGQAAQQAKTGYYWVTATVNGVSSQPTLIVIQ</sequence>
<name>A0A7T4MVA3_9MICC</name>